<dbReference type="RefSeq" id="WP_343185594.1">
    <property type="nucleotide sequence ID" value="NZ_JBCITM010000006.1"/>
</dbReference>
<organism evidence="9 10">
    <name type="scientific">Anoxynatronum sibiricum</name>
    <dbReference type="NCBI Taxonomy" id="210623"/>
    <lineage>
        <taxon>Bacteria</taxon>
        <taxon>Bacillati</taxon>
        <taxon>Bacillota</taxon>
        <taxon>Clostridia</taxon>
        <taxon>Eubacteriales</taxon>
        <taxon>Clostridiaceae</taxon>
        <taxon>Anoxynatronum</taxon>
    </lineage>
</organism>
<keyword evidence="4 5" id="KW-0067">ATP-binding</keyword>
<dbReference type="GO" id="GO:0004674">
    <property type="term" value="F:protein serine/threonine kinase activity"/>
    <property type="evidence" value="ECO:0007669"/>
    <property type="project" value="UniProtKB-EC"/>
</dbReference>
<evidence type="ECO:0000256" key="2">
    <source>
        <dbReference type="ARBA" id="ARBA00022741"/>
    </source>
</evidence>
<feature type="compositionally biased region" description="Low complexity" evidence="6">
    <location>
        <begin position="355"/>
        <end position="376"/>
    </location>
</feature>
<evidence type="ECO:0000256" key="4">
    <source>
        <dbReference type="ARBA" id="ARBA00022840"/>
    </source>
</evidence>
<keyword evidence="3 9" id="KW-0418">Kinase</keyword>
<proteinExistence type="predicted"/>
<dbReference type="Pfam" id="PF00069">
    <property type="entry name" value="Pkinase"/>
    <property type="match status" value="1"/>
</dbReference>
<dbReference type="InterPro" id="IPR011009">
    <property type="entry name" value="Kinase-like_dom_sf"/>
</dbReference>
<dbReference type="PROSITE" id="PS00109">
    <property type="entry name" value="PROTEIN_KINASE_TYR"/>
    <property type="match status" value="1"/>
</dbReference>
<dbReference type="PANTHER" id="PTHR43289:SF34">
    <property type="entry name" value="SERINE_THREONINE-PROTEIN KINASE YBDM-RELATED"/>
    <property type="match status" value="1"/>
</dbReference>
<sequence>MVDSNHTHLAPGTILQGKYQIENTLGQGGFGITYLARDLNLEINLAIKEYMPQDLATRLPGNTEVSIHSGNLRAHYDDGLTKFLQEARTLARFESHPNIVSVRDYFEANETAYFVMNYIEGITLKEYIRNSGGSISVPQALSVFMPVLDALREVHAYDVLHRDISPDNIFMTAKGQIILIDFGAARQSVSNKGHSMSIILKPGYTPEEQYRSRGLQGPWTDLYALGATFYRAITGQMPVESLDRLAQDDLIPPSALGVKIDTPLEAALLRAMAVKAEDRFQTAADFQAALLGVATAAAPNSSSPSSDVGSVMAPSALSNGATLSSDSESADPVPAPQPTPPGIPPVTGTFAGQQTASLGAAAPSAAAPPTSVSGSVGQAPVPKGKVALIGMVIVGLLLAALYLAR</sequence>
<protein>
    <submittedName>
        <fullName evidence="9">Serine/threonine-protein kinase</fullName>
        <ecNumber evidence="9">2.7.11.1</ecNumber>
    </submittedName>
</protein>
<dbReference type="PROSITE" id="PS50011">
    <property type="entry name" value="PROTEIN_KINASE_DOM"/>
    <property type="match status" value="1"/>
</dbReference>
<feature type="transmembrane region" description="Helical" evidence="7">
    <location>
        <begin position="386"/>
        <end position="404"/>
    </location>
</feature>
<keyword evidence="10" id="KW-1185">Reference proteome</keyword>
<keyword evidence="2 5" id="KW-0547">Nucleotide-binding</keyword>
<feature type="compositionally biased region" description="Pro residues" evidence="6">
    <location>
        <begin position="333"/>
        <end position="344"/>
    </location>
</feature>
<dbReference type="SUPFAM" id="SSF56112">
    <property type="entry name" value="Protein kinase-like (PK-like)"/>
    <property type="match status" value="1"/>
</dbReference>
<evidence type="ECO:0000259" key="8">
    <source>
        <dbReference type="PROSITE" id="PS50011"/>
    </source>
</evidence>
<reference evidence="9 10" key="1">
    <citation type="submission" date="2024-04" db="EMBL/GenBank/DDBJ databases">
        <title>Genome sequencing and metabolic network reconstruction of aminoacids and betaine degradation by Anoxynatronum sibiricum.</title>
        <authorList>
            <person name="Detkova E.N."/>
            <person name="Boltjanskaja Y.V."/>
            <person name="Mardanov A.V."/>
            <person name="Kevbrin V."/>
        </authorList>
    </citation>
    <scope>NUCLEOTIDE SEQUENCE [LARGE SCALE GENOMIC DNA]</scope>
    <source>
        <strain evidence="9 10">Z-7981</strain>
    </source>
</reference>
<evidence type="ECO:0000256" key="6">
    <source>
        <dbReference type="SAM" id="MobiDB-lite"/>
    </source>
</evidence>
<dbReference type="Gene3D" id="3.30.200.20">
    <property type="entry name" value="Phosphorylase Kinase, domain 1"/>
    <property type="match status" value="1"/>
</dbReference>
<evidence type="ECO:0000313" key="10">
    <source>
        <dbReference type="Proteomes" id="UP001407405"/>
    </source>
</evidence>
<feature type="region of interest" description="Disordered" evidence="6">
    <location>
        <begin position="317"/>
        <end position="378"/>
    </location>
</feature>
<keyword evidence="7" id="KW-0472">Membrane</keyword>
<dbReference type="InterPro" id="IPR000719">
    <property type="entry name" value="Prot_kinase_dom"/>
</dbReference>
<evidence type="ECO:0000256" key="7">
    <source>
        <dbReference type="SAM" id="Phobius"/>
    </source>
</evidence>
<feature type="compositionally biased region" description="Polar residues" evidence="6">
    <location>
        <begin position="317"/>
        <end position="327"/>
    </location>
</feature>
<evidence type="ECO:0000256" key="3">
    <source>
        <dbReference type="ARBA" id="ARBA00022777"/>
    </source>
</evidence>
<keyword evidence="1 9" id="KW-0808">Transferase</keyword>
<dbReference type="CDD" id="cd14014">
    <property type="entry name" value="STKc_PknB_like"/>
    <property type="match status" value="1"/>
</dbReference>
<dbReference type="InterPro" id="IPR008266">
    <property type="entry name" value="Tyr_kinase_AS"/>
</dbReference>
<accession>A0ABU9VV65</accession>
<dbReference type="Proteomes" id="UP001407405">
    <property type="component" value="Unassembled WGS sequence"/>
</dbReference>
<dbReference type="InterPro" id="IPR017441">
    <property type="entry name" value="Protein_kinase_ATP_BS"/>
</dbReference>
<comment type="caution">
    <text evidence="9">The sequence shown here is derived from an EMBL/GenBank/DDBJ whole genome shotgun (WGS) entry which is preliminary data.</text>
</comment>
<keyword evidence="7" id="KW-1133">Transmembrane helix</keyword>
<feature type="domain" description="Protein kinase" evidence="8">
    <location>
        <begin position="19"/>
        <end position="291"/>
    </location>
</feature>
<evidence type="ECO:0000256" key="5">
    <source>
        <dbReference type="PROSITE-ProRule" id="PRU10141"/>
    </source>
</evidence>
<dbReference type="PANTHER" id="PTHR43289">
    <property type="entry name" value="MITOGEN-ACTIVATED PROTEIN KINASE KINASE KINASE 20-RELATED"/>
    <property type="match status" value="1"/>
</dbReference>
<evidence type="ECO:0000313" key="9">
    <source>
        <dbReference type="EMBL" id="MEN1760271.1"/>
    </source>
</evidence>
<name>A0ABU9VV65_9CLOT</name>
<gene>
    <name evidence="9" type="ORF">AAIG11_07295</name>
</gene>
<feature type="binding site" evidence="5">
    <location>
        <position position="48"/>
    </location>
    <ligand>
        <name>ATP</name>
        <dbReference type="ChEBI" id="CHEBI:30616"/>
    </ligand>
</feature>
<dbReference type="PROSITE" id="PS00107">
    <property type="entry name" value="PROTEIN_KINASE_ATP"/>
    <property type="match status" value="1"/>
</dbReference>
<dbReference type="Gene3D" id="1.10.510.10">
    <property type="entry name" value="Transferase(Phosphotransferase) domain 1"/>
    <property type="match status" value="1"/>
</dbReference>
<keyword evidence="7" id="KW-0812">Transmembrane</keyword>
<dbReference type="EC" id="2.7.11.1" evidence="9"/>
<evidence type="ECO:0000256" key="1">
    <source>
        <dbReference type="ARBA" id="ARBA00022679"/>
    </source>
</evidence>
<dbReference type="EMBL" id="JBCITM010000006">
    <property type="protein sequence ID" value="MEN1760271.1"/>
    <property type="molecule type" value="Genomic_DNA"/>
</dbReference>